<proteinExistence type="predicted"/>
<sequence length="463" mass="50878">MGWKSRTSFKNCSPAPQSASWHRMEKIPRFDSRNALSWVRSENSTPAILRRLRLDLLTVRGWCVLGAGIFLVFLAFMFGRHELMALGISLVVLAGISWALALGLRGRTRIQRQLLSAVPSAGEVCRVQLHCLEPATIQEQLPEGFGRGPMLDTPGELEYELIFGRRGIHQLGPAQQIVSDTLGLVRGMVNTGETLEIPVRSELMDLHRLASLGEQMLTGDARHSRSTTADYYDVAIRDYQQGDSIRQVHWKASARQGKLMVRQENHVATAQALLILDTKFEHWCHSGVDLRLSIPGGSNEDLPSSRRFETALSLASGIGLRYSTGGYQLSFRDLSGAPLTSQHRQATSDAAADSDFDSFHAATAELALDASGPDTNASELFGDGLHKELLGFRDEPVIMIFGELTVAQARWLATLARTVRLAEVFILVAHPERYDSVQQELAGTGWKVHLLPGTMGAAGMWGG</sequence>
<dbReference type="EMBL" id="CP042260">
    <property type="protein sequence ID" value="QDY67570.1"/>
    <property type="molecule type" value="Genomic_DNA"/>
</dbReference>
<keyword evidence="4" id="KW-1185">Reference proteome</keyword>
<evidence type="ECO:0000259" key="2">
    <source>
        <dbReference type="Pfam" id="PF01882"/>
    </source>
</evidence>
<feature type="transmembrane region" description="Helical" evidence="1">
    <location>
        <begin position="84"/>
        <end position="104"/>
    </location>
</feature>
<evidence type="ECO:0000313" key="3">
    <source>
        <dbReference type="EMBL" id="QDY67570.1"/>
    </source>
</evidence>
<keyword evidence="1" id="KW-1133">Transmembrane helix</keyword>
<feature type="domain" description="DUF58" evidence="2">
    <location>
        <begin position="236"/>
        <end position="278"/>
    </location>
</feature>
<reference evidence="3 4" key="1">
    <citation type="submission" date="2019-07" db="EMBL/GenBank/DDBJ databases">
        <title>Complete Genome Sequence of drought tolerant Plant Growth-Promoting Rhizobacterium Glutamicibacter halophytocola DR408.</title>
        <authorList>
            <person name="Nishu S.D."/>
            <person name="Lee T.K."/>
        </authorList>
    </citation>
    <scope>NUCLEOTIDE SEQUENCE [LARGE SCALE GENOMIC DNA]</scope>
    <source>
        <strain evidence="3 4">DR408</strain>
    </source>
</reference>
<dbReference type="InterPro" id="IPR002881">
    <property type="entry name" value="DUF58"/>
</dbReference>
<name>A0ABX5YD25_9MICC</name>
<evidence type="ECO:0000313" key="4">
    <source>
        <dbReference type="Proteomes" id="UP000320717"/>
    </source>
</evidence>
<feature type="transmembrane region" description="Helical" evidence="1">
    <location>
        <begin position="59"/>
        <end position="78"/>
    </location>
</feature>
<dbReference type="PANTHER" id="PTHR34351">
    <property type="entry name" value="SLR1927 PROTEIN-RELATED"/>
    <property type="match status" value="1"/>
</dbReference>
<evidence type="ECO:0000256" key="1">
    <source>
        <dbReference type="SAM" id="Phobius"/>
    </source>
</evidence>
<accession>A0ABX5YD25</accession>
<gene>
    <name evidence="3" type="ORF">FQA45_15360</name>
</gene>
<dbReference type="PANTHER" id="PTHR34351:SF1">
    <property type="entry name" value="SLR1927 PROTEIN"/>
    <property type="match status" value="1"/>
</dbReference>
<keyword evidence="1" id="KW-0812">Transmembrane</keyword>
<dbReference type="Pfam" id="PF01882">
    <property type="entry name" value="DUF58"/>
    <property type="match status" value="1"/>
</dbReference>
<protein>
    <submittedName>
        <fullName evidence="3">DUF58 domain-containing protein</fullName>
    </submittedName>
</protein>
<keyword evidence="1" id="KW-0472">Membrane</keyword>
<organism evidence="3 4">
    <name type="scientific">Glutamicibacter halophytocola</name>
    <dbReference type="NCBI Taxonomy" id="1933880"/>
    <lineage>
        <taxon>Bacteria</taxon>
        <taxon>Bacillati</taxon>
        <taxon>Actinomycetota</taxon>
        <taxon>Actinomycetes</taxon>
        <taxon>Micrococcales</taxon>
        <taxon>Micrococcaceae</taxon>
        <taxon>Glutamicibacter</taxon>
    </lineage>
</organism>
<dbReference type="Proteomes" id="UP000320717">
    <property type="component" value="Chromosome"/>
</dbReference>